<dbReference type="GO" id="GO:0008982">
    <property type="term" value="F:protein-N(PI)-phosphohistidine-sugar phosphotransferase activity"/>
    <property type="evidence" value="ECO:0007669"/>
    <property type="project" value="InterPro"/>
</dbReference>
<dbReference type="GO" id="GO:0016301">
    <property type="term" value="F:kinase activity"/>
    <property type="evidence" value="ECO:0007669"/>
    <property type="project" value="UniProtKB-KW"/>
</dbReference>
<keyword evidence="10" id="KW-1185">Reference proteome</keyword>
<proteinExistence type="predicted"/>
<evidence type="ECO:0000313" key="9">
    <source>
        <dbReference type="EMBL" id="SHI74947.1"/>
    </source>
</evidence>
<keyword evidence="7" id="KW-0418">Kinase</keyword>
<evidence type="ECO:0000256" key="5">
    <source>
        <dbReference type="ARBA" id="ARBA00022679"/>
    </source>
</evidence>
<keyword evidence="2" id="KW-0813">Transport</keyword>
<dbReference type="GO" id="GO:0009401">
    <property type="term" value="P:phosphoenolpyruvate-dependent sugar phosphotransferase system"/>
    <property type="evidence" value="ECO:0007669"/>
    <property type="project" value="UniProtKB-KW"/>
</dbReference>
<dbReference type="InterPro" id="IPR004720">
    <property type="entry name" value="PTS_IIB_sorbose-sp"/>
</dbReference>
<dbReference type="AlphaFoldDB" id="A0A1M6DNY3"/>
<organism evidence="9 10">
    <name type="scientific">Propionispora hippei DSM 15287</name>
    <dbReference type="NCBI Taxonomy" id="1123003"/>
    <lineage>
        <taxon>Bacteria</taxon>
        <taxon>Bacillati</taxon>
        <taxon>Bacillota</taxon>
        <taxon>Negativicutes</taxon>
        <taxon>Selenomonadales</taxon>
        <taxon>Sporomusaceae</taxon>
        <taxon>Propionispora</taxon>
    </lineage>
</organism>
<gene>
    <name evidence="9" type="ORF">SAMN02745170_00950</name>
</gene>
<evidence type="ECO:0000256" key="1">
    <source>
        <dbReference type="ARBA" id="ARBA00004496"/>
    </source>
</evidence>
<reference evidence="9 10" key="1">
    <citation type="submission" date="2016-11" db="EMBL/GenBank/DDBJ databases">
        <authorList>
            <person name="Varghese N."/>
            <person name="Submissions S."/>
        </authorList>
    </citation>
    <scope>NUCLEOTIDE SEQUENCE [LARGE SCALE GENOMIC DNA]</scope>
    <source>
        <strain evidence="9 10">DSM 15287</strain>
    </source>
</reference>
<evidence type="ECO:0000259" key="8">
    <source>
        <dbReference type="PROSITE" id="PS51101"/>
    </source>
</evidence>
<dbReference type="EMBL" id="FQZD01000007">
    <property type="protein sequence ID" value="SHI74947.1"/>
    <property type="molecule type" value="Genomic_DNA"/>
</dbReference>
<dbReference type="InterPro" id="IPR036667">
    <property type="entry name" value="PTS_IIB_sorbose-sp_sf"/>
</dbReference>
<keyword evidence="3" id="KW-0963">Cytoplasm</keyword>
<protein>
    <submittedName>
        <fullName evidence="9">PTS system, mannose-specific IIB component</fullName>
    </submittedName>
</protein>
<keyword evidence="4" id="KW-0762">Sugar transport</keyword>
<dbReference type="Gene3D" id="3.40.35.10">
    <property type="entry name" value="Phosphotransferase system, sorbose subfamily IIB component"/>
    <property type="match status" value="1"/>
</dbReference>
<evidence type="ECO:0000313" key="10">
    <source>
        <dbReference type="Proteomes" id="UP000322917"/>
    </source>
</evidence>
<evidence type="ECO:0000256" key="4">
    <source>
        <dbReference type="ARBA" id="ARBA00022597"/>
    </source>
</evidence>
<sequence length="156" mass="17029">MAQIVFSRVDDRLIHGQVVTSWLNYSGANHIIIVDDLTAQDDFVKMILKGAVPPGYKMTVLSIADMIATFAALPEDKVFLLVKTPAVILALAEAGIAIKELNVGGMGGNAERSKFYKNISMSEAEKDCIKKLLEKGLSISIQVIPQDKKINIEDLL</sequence>
<dbReference type="Pfam" id="PF03830">
    <property type="entry name" value="PTSIIB_sorb"/>
    <property type="match status" value="1"/>
</dbReference>
<dbReference type="RefSeq" id="WP_149733799.1">
    <property type="nucleotide sequence ID" value="NZ_FQZD01000007.1"/>
</dbReference>
<keyword evidence="6" id="KW-0598">Phosphotransferase system</keyword>
<dbReference type="OrthoDB" id="9788818at2"/>
<evidence type="ECO:0000256" key="2">
    <source>
        <dbReference type="ARBA" id="ARBA00022448"/>
    </source>
</evidence>
<dbReference type="SUPFAM" id="SSF52728">
    <property type="entry name" value="PTS IIb component"/>
    <property type="match status" value="1"/>
</dbReference>
<name>A0A1M6DNY3_9FIRM</name>
<evidence type="ECO:0000256" key="6">
    <source>
        <dbReference type="ARBA" id="ARBA00022683"/>
    </source>
</evidence>
<comment type="subcellular location">
    <subcellularLocation>
        <location evidence="1">Cytoplasm</location>
    </subcellularLocation>
</comment>
<accession>A0A1M6DNY3</accession>
<dbReference type="GO" id="GO:0005737">
    <property type="term" value="C:cytoplasm"/>
    <property type="evidence" value="ECO:0007669"/>
    <property type="project" value="UniProtKB-SubCell"/>
</dbReference>
<evidence type="ECO:0000256" key="7">
    <source>
        <dbReference type="ARBA" id="ARBA00022777"/>
    </source>
</evidence>
<evidence type="ECO:0000256" key="3">
    <source>
        <dbReference type="ARBA" id="ARBA00022490"/>
    </source>
</evidence>
<dbReference type="PROSITE" id="PS51101">
    <property type="entry name" value="PTS_EIIB_TYPE_4"/>
    <property type="match status" value="1"/>
</dbReference>
<keyword evidence="5" id="KW-0808">Transferase</keyword>
<dbReference type="Proteomes" id="UP000322917">
    <property type="component" value="Unassembled WGS sequence"/>
</dbReference>
<feature type="domain" description="PTS EIIB type-4" evidence="8">
    <location>
        <begin position="1"/>
        <end position="156"/>
    </location>
</feature>